<gene>
    <name evidence="3" type="ORF">Gxy13693_021_004</name>
</gene>
<comment type="caution">
    <text evidence="3">The sequence shown here is derived from an EMBL/GenBank/DDBJ whole genome shotgun (WGS) entry which is preliminary data.</text>
</comment>
<evidence type="ECO:0008006" key="5">
    <source>
        <dbReference type="Google" id="ProtNLM"/>
    </source>
</evidence>
<organism evidence="3 4">
    <name type="scientific">Komagataeibacter xylinus NBRC 13693</name>
    <dbReference type="NCBI Taxonomy" id="1234668"/>
    <lineage>
        <taxon>Bacteria</taxon>
        <taxon>Pseudomonadati</taxon>
        <taxon>Pseudomonadota</taxon>
        <taxon>Alphaproteobacteria</taxon>
        <taxon>Acetobacterales</taxon>
        <taxon>Acetobacteraceae</taxon>
        <taxon>Komagataeibacter</taxon>
    </lineage>
</organism>
<evidence type="ECO:0000313" key="3">
    <source>
        <dbReference type="EMBL" id="GAN99351.1"/>
    </source>
</evidence>
<protein>
    <recommendedName>
        <fullName evidence="5">Lipoprotein</fullName>
    </recommendedName>
</protein>
<feature type="compositionally biased region" description="Basic and acidic residues" evidence="1">
    <location>
        <begin position="216"/>
        <end position="227"/>
    </location>
</feature>
<evidence type="ECO:0000256" key="2">
    <source>
        <dbReference type="SAM" id="SignalP"/>
    </source>
</evidence>
<sequence length="227" mass="24154">MRPLPSMLAAAACLSACAHGRAGQTTIPAAMAGIQSTLAQAGVVSVSHAADWNAQQGGRLDQAVRAAQCAQQAADPVMGTITGDVTLQLAGSFTRSGQFTVGTLTTAPTMGLETTAARTTSQQVSLSVSYAPLSSLPDVEMGRQMGYETALFGQNDPVRHSEARRLMADRDALRRIVRVLIRSWNGRSCPAPQPVAPLVSLRRDNMPDPARYGSGDTDRKRQIRDMY</sequence>
<feature type="region of interest" description="Disordered" evidence="1">
    <location>
        <begin position="203"/>
        <end position="227"/>
    </location>
</feature>
<reference evidence="3 4" key="1">
    <citation type="submission" date="2012-11" db="EMBL/GenBank/DDBJ databases">
        <title>Whole genome sequence of Gluconacetobacter xylinus NBRC 13693.</title>
        <authorList>
            <person name="Azuma Y."/>
            <person name="Higashiura N."/>
            <person name="Hirakawa H."/>
            <person name="Matsushita K."/>
        </authorList>
    </citation>
    <scope>NUCLEOTIDE SEQUENCE [LARGE SCALE GENOMIC DNA]</scope>
    <source>
        <strain evidence="3 4">NBRC 13693</strain>
    </source>
</reference>
<feature type="chain" id="PRO_5002310575" description="Lipoprotein" evidence="2">
    <location>
        <begin position="19"/>
        <end position="227"/>
    </location>
</feature>
<dbReference type="Proteomes" id="UP000032683">
    <property type="component" value="Unassembled WGS sequence"/>
</dbReference>
<evidence type="ECO:0000256" key="1">
    <source>
        <dbReference type="SAM" id="MobiDB-lite"/>
    </source>
</evidence>
<name>A0A0D6Q986_KOMXY</name>
<dbReference type="EMBL" id="BANJ01000021">
    <property type="protein sequence ID" value="GAN99351.1"/>
    <property type="molecule type" value="Genomic_DNA"/>
</dbReference>
<accession>A0A0D6Q986</accession>
<dbReference type="AlphaFoldDB" id="A0A0D6Q986"/>
<feature type="signal peptide" evidence="2">
    <location>
        <begin position="1"/>
        <end position="18"/>
    </location>
</feature>
<dbReference type="RefSeq" id="WP_048856005.1">
    <property type="nucleotide sequence ID" value="NZ_BANJ01000021.1"/>
</dbReference>
<keyword evidence="2" id="KW-0732">Signal</keyword>
<evidence type="ECO:0000313" key="4">
    <source>
        <dbReference type="Proteomes" id="UP000032683"/>
    </source>
</evidence>
<proteinExistence type="predicted"/>